<dbReference type="Proteomes" id="UP001055811">
    <property type="component" value="Linkage Group LG02"/>
</dbReference>
<protein>
    <submittedName>
        <fullName evidence="1">Uncharacterized protein</fullName>
    </submittedName>
</protein>
<keyword evidence="2" id="KW-1185">Reference proteome</keyword>
<evidence type="ECO:0000313" key="2">
    <source>
        <dbReference type="Proteomes" id="UP001055811"/>
    </source>
</evidence>
<proteinExistence type="predicted"/>
<name>A0ACB9G8E9_CICIN</name>
<gene>
    <name evidence="1" type="ORF">L2E82_09209</name>
</gene>
<dbReference type="EMBL" id="CM042010">
    <property type="protein sequence ID" value="KAI3779488.1"/>
    <property type="molecule type" value="Genomic_DNA"/>
</dbReference>
<comment type="caution">
    <text evidence="1">The sequence shown here is derived from an EMBL/GenBank/DDBJ whole genome shotgun (WGS) entry which is preliminary data.</text>
</comment>
<reference evidence="2" key="1">
    <citation type="journal article" date="2022" name="Mol. Ecol. Resour.">
        <title>The genomes of chicory, endive, great burdock and yacon provide insights into Asteraceae palaeo-polyploidization history and plant inulin production.</title>
        <authorList>
            <person name="Fan W."/>
            <person name="Wang S."/>
            <person name="Wang H."/>
            <person name="Wang A."/>
            <person name="Jiang F."/>
            <person name="Liu H."/>
            <person name="Zhao H."/>
            <person name="Xu D."/>
            <person name="Zhang Y."/>
        </authorList>
    </citation>
    <scope>NUCLEOTIDE SEQUENCE [LARGE SCALE GENOMIC DNA]</scope>
    <source>
        <strain evidence="2">cv. Punajuju</strain>
    </source>
</reference>
<accession>A0ACB9G8E9</accession>
<evidence type="ECO:0000313" key="1">
    <source>
        <dbReference type="EMBL" id="KAI3779488.1"/>
    </source>
</evidence>
<reference evidence="1 2" key="2">
    <citation type="journal article" date="2022" name="Mol. Ecol. Resour.">
        <title>The genomes of chicory, endive, great burdock and yacon provide insights into Asteraceae paleo-polyploidization history and plant inulin production.</title>
        <authorList>
            <person name="Fan W."/>
            <person name="Wang S."/>
            <person name="Wang H."/>
            <person name="Wang A."/>
            <person name="Jiang F."/>
            <person name="Liu H."/>
            <person name="Zhao H."/>
            <person name="Xu D."/>
            <person name="Zhang Y."/>
        </authorList>
    </citation>
    <scope>NUCLEOTIDE SEQUENCE [LARGE SCALE GENOMIC DNA]</scope>
    <source>
        <strain evidence="2">cv. Punajuju</strain>
        <tissue evidence="1">Leaves</tissue>
    </source>
</reference>
<organism evidence="1 2">
    <name type="scientific">Cichorium intybus</name>
    <name type="common">Chicory</name>
    <dbReference type="NCBI Taxonomy" id="13427"/>
    <lineage>
        <taxon>Eukaryota</taxon>
        <taxon>Viridiplantae</taxon>
        <taxon>Streptophyta</taxon>
        <taxon>Embryophyta</taxon>
        <taxon>Tracheophyta</taxon>
        <taxon>Spermatophyta</taxon>
        <taxon>Magnoliopsida</taxon>
        <taxon>eudicotyledons</taxon>
        <taxon>Gunneridae</taxon>
        <taxon>Pentapetalae</taxon>
        <taxon>asterids</taxon>
        <taxon>campanulids</taxon>
        <taxon>Asterales</taxon>
        <taxon>Asteraceae</taxon>
        <taxon>Cichorioideae</taxon>
        <taxon>Cichorieae</taxon>
        <taxon>Cichoriinae</taxon>
        <taxon>Cichorium</taxon>
    </lineage>
</organism>
<sequence length="78" mass="8879">MENKEETPIVKEEVREKHSPAPMKSMNLKGEEILEAINLLEGMEDSEDSCEEEDSVMQGEEEEEDPFDSSDEDSLEDS</sequence>